<keyword evidence="1" id="KW-0812">Transmembrane</keyword>
<dbReference type="PANTHER" id="PTHR41795">
    <property type="entry name" value="EXOPOLYSACCHARIDE SYNTHESIS PROTEIN"/>
    <property type="match status" value="1"/>
</dbReference>
<accession>A0A1M4N4X5</accession>
<proteinExistence type="predicted"/>
<feature type="transmembrane region" description="Helical" evidence="1">
    <location>
        <begin position="46"/>
        <end position="67"/>
    </location>
</feature>
<keyword evidence="1" id="KW-1133">Transmembrane helix</keyword>
<reference evidence="3" key="1">
    <citation type="submission" date="2016-09" db="EMBL/GenBank/DDBJ databases">
        <authorList>
            <person name="Wibberg D."/>
        </authorList>
    </citation>
    <scope>NUCLEOTIDE SEQUENCE [LARGE SCALE GENOMIC DNA]</scope>
</reference>
<dbReference type="InterPro" id="IPR010331">
    <property type="entry name" value="ExoD"/>
</dbReference>
<dbReference type="Proteomes" id="UP000184085">
    <property type="component" value="Unassembled WGS sequence"/>
</dbReference>
<evidence type="ECO:0000256" key="1">
    <source>
        <dbReference type="SAM" id="Phobius"/>
    </source>
</evidence>
<feature type="transmembrane region" description="Helical" evidence="1">
    <location>
        <begin position="73"/>
        <end position="95"/>
    </location>
</feature>
<dbReference type="PIRSF" id="PIRSF033239">
    <property type="entry name" value="ExoD"/>
    <property type="match status" value="1"/>
</dbReference>
<evidence type="ECO:0000313" key="3">
    <source>
        <dbReference type="Proteomes" id="UP000184085"/>
    </source>
</evidence>
<dbReference type="PANTHER" id="PTHR41795:SF1">
    <property type="entry name" value="EXOPOLYSACCHARIDE SYNTHESIS PROTEIN"/>
    <property type="match status" value="1"/>
</dbReference>
<evidence type="ECO:0000313" key="2">
    <source>
        <dbReference type="EMBL" id="SCM69861.1"/>
    </source>
</evidence>
<feature type="transmembrane region" description="Helical" evidence="1">
    <location>
        <begin position="143"/>
        <end position="161"/>
    </location>
</feature>
<keyword evidence="3" id="KW-1185">Reference proteome</keyword>
<sequence length="214" mass="23442">MPPRPAMRVYFPKPFLQPESPNGPVRDVVERLSRHAEKSEVTMRELLAGFGSTSFLPVLMAVALLVVSPLSGIPLFSSICGLTMAFVSVQMFWGADHLWLPDFIMRQKISGERMCGALLKMRKAADWLDDHARKRMSFMVRGPMRKVLEFMCIVCGAAMPFLEIVPFSSSILGLAIMMISTALLTRDGLFAAFAAALVATAAMVPVTVLTAMTG</sequence>
<dbReference type="Pfam" id="PF06055">
    <property type="entry name" value="ExoD"/>
    <property type="match status" value="1"/>
</dbReference>
<name>A0A1M4N4X5_9RHOB</name>
<dbReference type="RefSeq" id="WP_245780507.1">
    <property type="nucleotide sequence ID" value="NZ_FMJB01000066.1"/>
</dbReference>
<organism evidence="2 3">
    <name type="scientific">Donghicola eburneus</name>
    <dbReference type="NCBI Taxonomy" id="393278"/>
    <lineage>
        <taxon>Bacteria</taxon>
        <taxon>Pseudomonadati</taxon>
        <taxon>Pseudomonadota</taxon>
        <taxon>Alphaproteobacteria</taxon>
        <taxon>Rhodobacterales</taxon>
        <taxon>Roseobacteraceae</taxon>
        <taxon>Donghicola</taxon>
    </lineage>
</organism>
<feature type="transmembrane region" description="Helical" evidence="1">
    <location>
        <begin position="191"/>
        <end position="212"/>
    </location>
</feature>
<dbReference type="EMBL" id="FMJB01000066">
    <property type="protein sequence ID" value="SCM69861.1"/>
    <property type="molecule type" value="Genomic_DNA"/>
</dbReference>
<dbReference type="AlphaFoldDB" id="A0A1M4N4X5"/>
<gene>
    <name evidence="2" type="ORF">KARMA_4104</name>
</gene>
<protein>
    <submittedName>
        <fullName evidence="2">Putative membrane protein</fullName>
    </submittedName>
</protein>
<keyword evidence="1" id="KW-0472">Membrane</keyword>